<evidence type="ECO:0000256" key="2">
    <source>
        <dbReference type="ARBA" id="ARBA00005615"/>
    </source>
</evidence>
<comment type="similarity">
    <text evidence="2 7">Belongs to the glycosyl hydrolase 37 family.</text>
</comment>
<proteinExistence type="evidence at transcript level"/>
<dbReference type="PRINTS" id="PR00744">
    <property type="entry name" value="GLHYDRLASE37"/>
</dbReference>
<dbReference type="EMBL" id="MF997581">
    <property type="protein sequence ID" value="ATY73921.1"/>
    <property type="molecule type" value="mRNA"/>
</dbReference>
<dbReference type="InterPro" id="IPR012341">
    <property type="entry name" value="6hp_glycosidase-like_sf"/>
</dbReference>
<dbReference type="EC" id="3.2.1.28" evidence="3 7"/>
<evidence type="ECO:0000256" key="7">
    <source>
        <dbReference type="RuleBase" id="RU361180"/>
    </source>
</evidence>
<dbReference type="PANTHER" id="PTHR23403">
    <property type="entry name" value="TREHALASE"/>
    <property type="match status" value="1"/>
</dbReference>
<comment type="catalytic activity">
    <reaction evidence="1 7">
        <text>alpha,alpha-trehalose + H2O = alpha-D-glucose + beta-D-glucose</text>
        <dbReference type="Rhea" id="RHEA:32675"/>
        <dbReference type="ChEBI" id="CHEBI:15377"/>
        <dbReference type="ChEBI" id="CHEBI:15903"/>
        <dbReference type="ChEBI" id="CHEBI:16551"/>
        <dbReference type="ChEBI" id="CHEBI:17925"/>
        <dbReference type="EC" id="3.2.1.28"/>
    </reaction>
</comment>
<accession>A0A2H4TDC0</accession>
<dbReference type="PROSITE" id="PS00928">
    <property type="entry name" value="TREHALASE_2"/>
    <property type="match status" value="1"/>
</dbReference>
<evidence type="ECO:0000256" key="6">
    <source>
        <dbReference type="ARBA" id="ARBA00023295"/>
    </source>
</evidence>
<dbReference type="AlphaFoldDB" id="A0A2H4TDC0"/>
<evidence type="ECO:0000256" key="8">
    <source>
        <dbReference type="SAM" id="SignalP"/>
    </source>
</evidence>
<dbReference type="Pfam" id="PF01204">
    <property type="entry name" value="Trehalase"/>
    <property type="match status" value="1"/>
</dbReference>
<dbReference type="GO" id="GO:0004555">
    <property type="term" value="F:alpha,alpha-trehalase activity"/>
    <property type="evidence" value="ECO:0007669"/>
    <property type="project" value="UniProtKB-EC"/>
</dbReference>
<dbReference type="GO" id="GO:0005993">
    <property type="term" value="P:trehalose catabolic process"/>
    <property type="evidence" value="ECO:0007669"/>
    <property type="project" value="TreeGrafter"/>
</dbReference>
<evidence type="ECO:0000256" key="3">
    <source>
        <dbReference type="ARBA" id="ARBA00012757"/>
    </source>
</evidence>
<feature type="signal peptide" evidence="8">
    <location>
        <begin position="1"/>
        <end position="22"/>
    </location>
</feature>
<feature type="chain" id="PRO_5014146719" description="Trehalase" evidence="8">
    <location>
        <begin position="23"/>
        <end position="634"/>
    </location>
</feature>
<evidence type="ECO:0000256" key="1">
    <source>
        <dbReference type="ARBA" id="ARBA00001576"/>
    </source>
</evidence>
<evidence type="ECO:0000313" key="9">
    <source>
        <dbReference type="EMBL" id="ATY73921.1"/>
    </source>
</evidence>
<dbReference type="PANTHER" id="PTHR23403:SF1">
    <property type="entry name" value="TREHALASE"/>
    <property type="match status" value="1"/>
</dbReference>
<evidence type="ECO:0000256" key="5">
    <source>
        <dbReference type="ARBA" id="ARBA00022801"/>
    </source>
</evidence>
<dbReference type="InterPro" id="IPR001661">
    <property type="entry name" value="Glyco_hydro_37"/>
</dbReference>
<dbReference type="Gene3D" id="1.50.10.10">
    <property type="match status" value="1"/>
</dbReference>
<evidence type="ECO:0000256" key="4">
    <source>
        <dbReference type="ARBA" id="ARBA00019905"/>
    </source>
</evidence>
<name>A0A2H4TDC0_9BILA</name>
<dbReference type="InterPro" id="IPR018232">
    <property type="entry name" value="Glyco_hydro_37_CS"/>
</dbReference>
<dbReference type="SUPFAM" id="SSF48208">
    <property type="entry name" value="Six-hairpin glycosidases"/>
    <property type="match status" value="1"/>
</dbReference>
<reference evidence="9" key="1">
    <citation type="journal article" date="2017" name="J. Exp. Biol.">
        <title>Trehalose metabolism genes render rice white tip nematode, Aphelenchoides besseyi (Nematoda: Aphelenchoididae) resistant to anaerobic environment.</title>
        <authorList>
            <person name="Chen Q."/>
            <person name="Wang F."/>
            <person name="Li D."/>
            <person name="Zhang R."/>
            <person name="Ling Y."/>
        </authorList>
    </citation>
    <scope>NUCLEOTIDE SEQUENCE</scope>
</reference>
<keyword evidence="6 7" id="KW-0326">Glycosidase</keyword>
<organism evidence="9">
    <name type="scientific">Aphelenchoides besseyi</name>
    <dbReference type="NCBI Taxonomy" id="269767"/>
    <lineage>
        <taxon>Eukaryota</taxon>
        <taxon>Metazoa</taxon>
        <taxon>Ecdysozoa</taxon>
        <taxon>Nematoda</taxon>
        <taxon>Chromadorea</taxon>
        <taxon>Rhabditida</taxon>
        <taxon>Tylenchina</taxon>
        <taxon>Tylenchomorpha</taxon>
        <taxon>Aphelenchoidea</taxon>
        <taxon>Aphelenchoididae</taxon>
        <taxon>Aphelenchoides</taxon>
    </lineage>
</organism>
<sequence>MAPSGMTFGIHVLILTTTIAVARENKIPDYYKVSEHFPSEFQACDNSTAGPRAQIYCSGRLLEAVMAFKLFNDSKTFVDRPILYYPEEVMEKFEQTFPTDDDITHSRLMDFVEANFGPEGLELDECELTDWTEHPRKLQMIRDPNLRNFAYALNGIWRRLCRQMTKEVGDNQEFHSLIYVPEKFIVPGGRFREFYYWDTYWIIKGLIASGMHDTVRSILRNFIYIVERHGMVPNGGRIYYLARSQPPLLTGMFYEYYEATGDIEFVRQNLHILEKEFEFWDKRRTVEVEVKGEQFTMYQFRAESNVPRPESFREDVELVKDVESWEEKSVAWRNLASAAESGMDFSSRWFKNFTELSTIDTISIVEVDLNAFVCWNFNILSYFYSLVPDAEAKEIEYRNRLFKFRRAFQKVFFVDEEDGWYDYNLRSRKNNIEFYPSNAVPLFTRCYDSLDHLKIERIYDRFKRFGAFGYNSGIPTSMHKNTGQQWDFPNAWPPLQHIFIEGLRRSESPRLQEEAFNLAKMWTRVNYNSFNATGVMWEKYDVDGSAGSGGEYAVQAGFGWTNGVILDLMVTYGNRFDMKTIEETDRTMMLRENRAQRLPSPKSSSTSNLRLDSLISFCILQIFVLLQLPVHLFG</sequence>
<protein>
    <recommendedName>
        <fullName evidence="4 7">Trehalase</fullName>
        <ecNumber evidence="3 7">3.2.1.28</ecNumber>
    </recommendedName>
    <alternativeName>
        <fullName evidence="7">Alpha-trehalose glucohydrolase</fullName>
    </alternativeName>
</protein>
<dbReference type="PROSITE" id="PS00927">
    <property type="entry name" value="TREHALASE_1"/>
    <property type="match status" value="1"/>
</dbReference>
<keyword evidence="8" id="KW-0732">Signal</keyword>
<dbReference type="InterPro" id="IPR008928">
    <property type="entry name" value="6-hairpin_glycosidase_sf"/>
</dbReference>
<keyword evidence="5 7" id="KW-0378">Hydrolase</keyword>